<accession>A0A183EKR1</accession>
<dbReference type="Gene3D" id="3.30.160.20">
    <property type="match status" value="1"/>
</dbReference>
<feature type="compositionally biased region" description="Basic and acidic residues" evidence="1">
    <location>
        <begin position="97"/>
        <end position="106"/>
    </location>
</feature>
<protein>
    <submittedName>
        <fullName evidence="4">EF-hand domain-containing protein</fullName>
    </submittedName>
</protein>
<dbReference type="Proteomes" id="UP000271098">
    <property type="component" value="Unassembled WGS sequence"/>
</dbReference>
<dbReference type="AlphaFoldDB" id="A0A183EKR1"/>
<reference evidence="4" key="1">
    <citation type="submission" date="2016-06" db="UniProtKB">
        <authorList>
            <consortium name="WormBaseParasite"/>
        </authorList>
    </citation>
    <scope>IDENTIFICATION</scope>
</reference>
<evidence type="ECO:0000313" key="3">
    <source>
        <dbReference type="Proteomes" id="UP000271098"/>
    </source>
</evidence>
<evidence type="ECO:0000313" key="4">
    <source>
        <dbReference type="WBParaSite" id="GPUH_0002157901-mRNA-1"/>
    </source>
</evidence>
<dbReference type="OrthoDB" id="5813502at2759"/>
<proteinExistence type="predicted"/>
<sequence>MGKNVSGITKQRIPTSRSFLRQKTAAMRIIARYNALLNQNAVLRLVMKHNEAENSDKQVVSQTENGSNEDNCTLQRVAQPKRRVTFSNEVSACPPPEGRDSKKALTDDQKKEISKLALEFFAQFDNNRTTNLLEKEVEDYVLVNKMDGLSLNAASVPQRSSGDGGTYFAAKRRLENIGELFRFSINYTDFPKAENKSDNQCFSLVSIGIDKPIVSFSNFV</sequence>
<gene>
    <name evidence="2" type="ORF">GPUH_LOCUS21552</name>
</gene>
<reference evidence="2 3" key="2">
    <citation type="submission" date="2018-11" db="EMBL/GenBank/DDBJ databases">
        <authorList>
            <consortium name="Pathogen Informatics"/>
        </authorList>
    </citation>
    <scope>NUCLEOTIDE SEQUENCE [LARGE SCALE GENOMIC DNA]</scope>
</reference>
<evidence type="ECO:0000256" key="1">
    <source>
        <dbReference type="SAM" id="MobiDB-lite"/>
    </source>
</evidence>
<keyword evidence="3" id="KW-1185">Reference proteome</keyword>
<organism evidence="4">
    <name type="scientific">Gongylonema pulchrum</name>
    <dbReference type="NCBI Taxonomy" id="637853"/>
    <lineage>
        <taxon>Eukaryota</taxon>
        <taxon>Metazoa</taxon>
        <taxon>Ecdysozoa</taxon>
        <taxon>Nematoda</taxon>
        <taxon>Chromadorea</taxon>
        <taxon>Rhabditida</taxon>
        <taxon>Spirurina</taxon>
        <taxon>Spiruromorpha</taxon>
        <taxon>Spiruroidea</taxon>
        <taxon>Gongylonematidae</taxon>
        <taxon>Gongylonema</taxon>
    </lineage>
</organism>
<dbReference type="EMBL" id="UYRT01092870">
    <property type="protein sequence ID" value="VDN38492.1"/>
    <property type="molecule type" value="Genomic_DNA"/>
</dbReference>
<name>A0A183EKR1_9BILA</name>
<dbReference type="WBParaSite" id="GPUH_0002157901-mRNA-1">
    <property type="protein sequence ID" value="GPUH_0002157901-mRNA-1"/>
    <property type="gene ID" value="GPUH_0002157901"/>
</dbReference>
<feature type="region of interest" description="Disordered" evidence="1">
    <location>
        <begin position="85"/>
        <end position="106"/>
    </location>
</feature>
<evidence type="ECO:0000313" key="2">
    <source>
        <dbReference type="EMBL" id="VDN38492.1"/>
    </source>
</evidence>